<keyword evidence="3" id="KW-1185">Reference proteome</keyword>
<organism evidence="2 3">
    <name type="scientific">Thalassobaculum litoreum DSM 18839</name>
    <dbReference type="NCBI Taxonomy" id="1123362"/>
    <lineage>
        <taxon>Bacteria</taxon>
        <taxon>Pseudomonadati</taxon>
        <taxon>Pseudomonadota</taxon>
        <taxon>Alphaproteobacteria</taxon>
        <taxon>Rhodospirillales</taxon>
        <taxon>Thalassobaculaceae</taxon>
        <taxon>Thalassobaculum</taxon>
    </lineage>
</organism>
<dbReference type="Pfam" id="PF01243">
    <property type="entry name" value="PNPOx_N"/>
    <property type="match status" value="1"/>
</dbReference>
<evidence type="ECO:0000259" key="1">
    <source>
        <dbReference type="Pfam" id="PF01243"/>
    </source>
</evidence>
<dbReference type="InterPro" id="IPR011576">
    <property type="entry name" value="Pyridox_Oxase_N"/>
</dbReference>
<proteinExistence type="predicted"/>
<dbReference type="RefSeq" id="WP_093149532.1">
    <property type="nucleotide sequence ID" value="NZ_FNBW01000004.1"/>
</dbReference>
<dbReference type="AlphaFoldDB" id="A0A8G2BGI3"/>
<evidence type="ECO:0000313" key="3">
    <source>
        <dbReference type="Proteomes" id="UP000198615"/>
    </source>
</evidence>
<dbReference type="InterPro" id="IPR024029">
    <property type="entry name" value="Pyridox_Oxase_FMN-dep"/>
</dbReference>
<protein>
    <recommendedName>
        <fullName evidence="1">Pyridoxamine 5'-phosphate oxidase N-terminal domain-containing protein</fullName>
    </recommendedName>
</protein>
<dbReference type="PANTHER" id="PTHR42815">
    <property type="entry name" value="FAD-BINDING, PUTATIVE (AFU_ORTHOLOGUE AFUA_6G07600)-RELATED"/>
    <property type="match status" value="1"/>
</dbReference>
<dbReference type="OrthoDB" id="9790331at2"/>
<dbReference type="NCBIfam" id="TIGR04025">
    <property type="entry name" value="PPOX_FMN_DR2398"/>
    <property type="match status" value="1"/>
</dbReference>
<accession>A0A8G2BGI3</accession>
<sequence length="207" mass="22980">MLPDDISYVTDEAALRAMHHKMMSRSSDKVIRRLDKHCRDILALAPFCVIATQGPNGADASPRGDPPGFLRVLDDSHILLPDRVGNNRLDNYANLLANPRIALLVLVPGMGETLRINGTARITDDPRLLEPCAIRDRAPKIGVLITVEEAFVHCSKALVRSDLWNPDKHIDRKQLASYSQMLIDHVEGLTEAESERQGAVMAERGLY</sequence>
<reference evidence="2 3" key="1">
    <citation type="submission" date="2016-10" db="EMBL/GenBank/DDBJ databases">
        <authorList>
            <person name="Varghese N."/>
            <person name="Submissions S."/>
        </authorList>
    </citation>
    <scope>NUCLEOTIDE SEQUENCE [LARGE SCALE GENOMIC DNA]</scope>
    <source>
        <strain evidence="2 3">DSM 18839</strain>
    </source>
</reference>
<dbReference type="EMBL" id="FNBW01000004">
    <property type="protein sequence ID" value="SDF55588.1"/>
    <property type="molecule type" value="Genomic_DNA"/>
</dbReference>
<feature type="domain" description="Pyridoxamine 5'-phosphate oxidase N-terminal" evidence="1">
    <location>
        <begin position="34"/>
        <end position="141"/>
    </location>
</feature>
<dbReference type="PANTHER" id="PTHR42815:SF2">
    <property type="entry name" value="FAD-BINDING, PUTATIVE (AFU_ORTHOLOGUE AFUA_6G07600)-RELATED"/>
    <property type="match status" value="1"/>
</dbReference>
<name>A0A8G2BGI3_9PROT</name>
<dbReference type="InterPro" id="IPR012349">
    <property type="entry name" value="Split_barrel_FMN-bd"/>
</dbReference>
<gene>
    <name evidence="2" type="ORF">SAMN05660686_01655</name>
</gene>
<dbReference type="SUPFAM" id="SSF50475">
    <property type="entry name" value="FMN-binding split barrel"/>
    <property type="match status" value="1"/>
</dbReference>
<dbReference type="Proteomes" id="UP000198615">
    <property type="component" value="Unassembled WGS sequence"/>
</dbReference>
<evidence type="ECO:0000313" key="2">
    <source>
        <dbReference type="EMBL" id="SDF55588.1"/>
    </source>
</evidence>
<comment type="caution">
    <text evidence="2">The sequence shown here is derived from an EMBL/GenBank/DDBJ whole genome shotgun (WGS) entry which is preliminary data.</text>
</comment>
<dbReference type="Gene3D" id="2.30.110.10">
    <property type="entry name" value="Electron Transport, Fmn-binding Protein, Chain A"/>
    <property type="match status" value="1"/>
</dbReference>